<evidence type="ECO:0000256" key="2">
    <source>
        <dbReference type="ARBA" id="ARBA00023157"/>
    </source>
</evidence>
<dbReference type="AlphaFoldDB" id="A0A3M7PYP9"/>
<proteinExistence type="predicted"/>
<dbReference type="PANTHER" id="PTHR22595:SF79">
    <property type="entry name" value="CHITINASE 12"/>
    <property type="match status" value="1"/>
</dbReference>
<protein>
    <submittedName>
        <fullName evidence="4">Chitinase 4-like</fullName>
        <ecNumber evidence="4">3.2.1.14</ecNumber>
    </submittedName>
</protein>
<feature type="domain" description="Glycoside hydrolase family 19 catalytic" evidence="3">
    <location>
        <begin position="82"/>
        <end position="178"/>
    </location>
</feature>
<evidence type="ECO:0000256" key="1">
    <source>
        <dbReference type="ARBA" id="ARBA00022821"/>
    </source>
</evidence>
<dbReference type="Gene3D" id="1.10.530.10">
    <property type="match status" value="1"/>
</dbReference>
<keyword evidence="4" id="KW-0378">Hydrolase</keyword>
<sequence>MVHPCNIDGGISLVTSHREETNSLIEKTTKFEEPLTLFDKNYLVTYQEFSSAVTKAGYDLPAYEKYFNFVTQLEPLGGIKTKREAAMFLAQILWESDGLKAKSEYACIKTGCPGLYGTSRYIGNNYYGRGYIQLSWHYNYEAASRAIFGDDRLLKDPNLVSENDEYAWATAFWFWKANVGSSGEVKKGYFGSSTMAINGGLECNGPHKKKAIKRFEIYKVILSEFHVSENPIENGCYN</sequence>
<reference evidence="4 5" key="1">
    <citation type="journal article" date="2018" name="Sci. Rep.">
        <title>Genomic signatures of local adaptation to the degree of environmental predictability in rotifers.</title>
        <authorList>
            <person name="Franch-Gras L."/>
            <person name="Hahn C."/>
            <person name="Garcia-Roger E.M."/>
            <person name="Carmona M.J."/>
            <person name="Serra M."/>
            <person name="Gomez A."/>
        </authorList>
    </citation>
    <scope>NUCLEOTIDE SEQUENCE [LARGE SCALE GENOMIC DNA]</scope>
    <source>
        <strain evidence="4">HYR1</strain>
    </source>
</reference>
<keyword evidence="5" id="KW-1185">Reference proteome</keyword>
<dbReference type="PANTHER" id="PTHR22595">
    <property type="entry name" value="CHITINASE-RELATED"/>
    <property type="match status" value="1"/>
</dbReference>
<evidence type="ECO:0000313" key="5">
    <source>
        <dbReference type="Proteomes" id="UP000276133"/>
    </source>
</evidence>
<evidence type="ECO:0000313" key="4">
    <source>
        <dbReference type="EMBL" id="RNA04084.1"/>
    </source>
</evidence>
<dbReference type="EC" id="3.2.1.14" evidence="4"/>
<dbReference type="Proteomes" id="UP000276133">
    <property type="component" value="Unassembled WGS sequence"/>
</dbReference>
<organism evidence="4 5">
    <name type="scientific">Brachionus plicatilis</name>
    <name type="common">Marine rotifer</name>
    <name type="synonym">Brachionus muelleri</name>
    <dbReference type="NCBI Taxonomy" id="10195"/>
    <lineage>
        <taxon>Eukaryota</taxon>
        <taxon>Metazoa</taxon>
        <taxon>Spiralia</taxon>
        <taxon>Gnathifera</taxon>
        <taxon>Rotifera</taxon>
        <taxon>Eurotatoria</taxon>
        <taxon>Monogononta</taxon>
        <taxon>Pseudotrocha</taxon>
        <taxon>Ploima</taxon>
        <taxon>Brachionidae</taxon>
        <taxon>Brachionus</taxon>
    </lineage>
</organism>
<keyword evidence="4" id="KW-0326">Glycosidase</keyword>
<dbReference type="GO" id="GO:0006952">
    <property type="term" value="P:defense response"/>
    <property type="evidence" value="ECO:0007669"/>
    <property type="project" value="UniProtKB-KW"/>
</dbReference>
<dbReference type="STRING" id="10195.A0A3M7PYP9"/>
<dbReference type="GO" id="GO:0016998">
    <property type="term" value="P:cell wall macromolecule catabolic process"/>
    <property type="evidence" value="ECO:0007669"/>
    <property type="project" value="InterPro"/>
</dbReference>
<accession>A0A3M7PYP9</accession>
<name>A0A3M7PYP9_BRAPC</name>
<evidence type="ECO:0000259" key="3">
    <source>
        <dbReference type="Pfam" id="PF00182"/>
    </source>
</evidence>
<gene>
    <name evidence="4" type="ORF">BpHYR1_024452</name>
</gene>
<dbReference type="GO" id="GO:0008843">
    <property type="term" value="F:endochitinase activity"/>
    <property type="evidence" value="ECO:0007669"/>
    <property type="project" value="UniProtKB-EC"/>
</dbReference>
<dbReference type="InterPro" id="IPR000726">
    <property type="entry name" value="Glyco_hydro_19_cat"/>
</dbReference>
<dbReference type="InterPro" id="IPR023346">
    <property type="entry name" value="Lysozyme-like_dom_sf"/>
</dbReference>
<comment type="caution">
    <text evidence="4">The sequence shown here is derived from an EMBL/GenBank/DDBJ whole genome shotgun (WGS) entry which is preliminary data.</text>
</comment>
<keyword evidence="2" id="KW-1015">Disulfide bond</keyword>
<keyword evidence="1" id="KW-0611">Plant defense</keyword>
<dbReference type="CDD" id="cd00325">
    <property type="entry name" value="chitinase_GH19"/>
    <property type="match status" value="1"/>
</dbReference>
<dbReference type="Pfam" id="PF00182">
    <property type="entry name" value="Glyco_hydro_19"/>
    <property type="match status" value="1"/>
</dbReference>
<dbReference type="Gene3D" id="3.30.20.10">
    <property type="entry name" value="Endochitinase, domain 2"/>
    <property type="match status" value="1"/>
</dbReference>
<dbReference type="OrthoDB" id="10051786at2759"/>
<dbReference type="GO" id="GO:0006032">
    <property type="term" value="P:chitin catabolic process"/>
    <property type="evidence" value="ECO:0007669"/>
    <property type="project" value="InterPro"/>
</dbReference>
<dbReference type="EMBL" id="REGN01008242">
    <property type="protein sequence ID" value="RNA04084.1"/>
    <property type="molecule type" value="Genomic_DNA"/>
</dbReference>
<dbReference type="SUPFAM" id="SSF53955">
    <property type="entry name" value="Lysozyme-like"/>
    <property type="match status" value="1"/>
</dbReference>